<comment type="caution">
    <text evidence="2">The sequence shown here is derived from an EMBL/GenBank/DDBJ whole genome shotgun (WGS) entry which is preliminary data.</text>
</comment>
<reference evidence="2 3" key="1">
    <citation type="journal article" date="2014" name="Int. J. Syst. Evol. Microbiol.">
        <title>Solimonas terrae sp. nov., isolated from soil.</title>
        <authorList>
            <person name="Kim S.J."/>
            <person name="Moon J.Y."/>
            <person name="Weon H.Y."/>
            <person name="Ahn J.H."/>
            <person name="Chen W.M."/>
            <person name="Kwon S.W."/>
        </authorList>
    </citation>
    <scope>NUCLEOTIDE SEQUENCE [LARGE SCALE GENOMIC DNA]</scope>
    <source>
        <strain evidence="2 3">KIS83-12</strain>
    </source>
</reference>
<gene>
    <name evidence="2" type="ORF">G7Y85_01195</name>
</gene>
<accession>A0A6M2BKM8</accession>
<proteinExistence type="predicted"/>
<name>A0A6M2BKM8_9GAMM</name>
<dbReference type="RefSeq" id="WP_166250786.1">
    <property type="nucleotide sequence ID" value="NZ_JAAMOW010000001.1"/>
</dbReference>
<organism evidence="2 3">
    <name type="scientific">Solimonas terrae</name>
    <dbReference type="NCBI Taxonomy" id="1396819"/>
    <lineage>
        <taxon>Bacteria</taxon>
        <taxon>Pseudomonadati</taxon>
        <taxon>Pseudomonadota</taxon>
        <taxon>Gammaproteobacteria</taxon>
        <taxon>Nevskiales</taxon>
        <taxon>Nevskiaceae</taxon>
        <taxon>Solimonas</taxon>
    </lineage>
</organism>
<evidence type="ECO:0000313" key="3">
    <source>
        <dbReference type="Proteomes" id="UP000472676"/>
    </source>
</evidence>
<dbReference type="AlphaFoldDB" id="A0A6M2BKM8"/>
<evidence type="ECO:0000313" key="2">
    <source>
        <dbReference type="EMBL" id="NGY03372.1"/>
    </source>
</evidence>
<dbReference type="EMBL" id="JAAMOW010000001">
    <property type="protein sequence ID" value="NGY03372.1"/>
    <property type="molecule type" value="Genomic_DNA"/>
</dbReference>
<sequence>MKNSEPFGSSSPQRGRIETARRASIHRAFRAALGLNGAGIADEVNA</sequence>
<evidence type="ECO:0000256" key="1">
    <source>
        <dbReference type="SAM" id="MobiDB-lite"/>
    </source>
</evidence>
<feature type="region of interest" description="Disordered" evidence="1">
    <location>
        <begin position="1"/>
        <end position="22"/>
    </location>
</feature>
<protein>
    <submittedName>
        <fullName evidence="2">Uncharacterized protein</fullName>
    </submittedName>
</protein>
<keyword evidence="3" id="KW-1185">Reference proteome</keyword>
<dbReference type="Proteomes" id="UP000472676">
    <property type="component" value="Unassembled WGS sequence"/>
</dbReference>
<feature type="compositionally biased region" description="Polar residues" evidence="1">
    <location>
        <begin position="1"/>
        <end position="13"/>
    </location>
</feature>